<evidence type="ECO:0000256" key="2">
    <source>
        <dbReference type="ARBA" id="ARBA00007733"/>
    </source>
</evidence>
<comment type="function">
    <text evidence="12">One of the essential components for the initiation of protein synthesis. Protects formylmethionyl-tRNA from spontaneous hydrolysis and promotes its binding to the 30S ribosomal subunits. Also involved in the hydrolysis of GTP during the formation of the 70S ribosomal complex.</text>
</comment>
<feature type="region of interest" description="Disordered" evidence="15">
    <location>
        <begin position="206"/>
        <end position="232"/>
    </location>
</feature>
<evidence type="ECO:0000256" key="13">
    <source>
        <dbReference type="ARBA" id="ARBA00044200"/>
    </source>
</evidence>
<dbReference type="PROSITE" id="PS51722">
    <property type="entry name" value="G_TR_2"/>
    <property type="match status" value="1"/>
</dbReference>
<evidence type="ECO:0000256" key="15">
    <source>
        <dbReference type="SAM" id="MobiDB-lite"/>
    </source>
</evidence>
<feature type="compositionally biased region" description="Polar residues" evidence="15">
    <location>
        <begin position="50"/>
        <end position="66"/>
    </location>
</feature>
<dbReference type="GO" id="GO:0005739">
    <property type="term" value="C:mitochondrion"/>
    <property type="evidence" value="ECO:0007669"/>
    <property type="project" value="UniProtKB-SubCell"/>
</dbReference>
<dbReference type="Gene3D" id="3.40.50.10050">
    <property type="entry name" value="Translation initiation factor IF- 2, domain 3"/>
    <property type="match status" value="1"/>
</dbReference>
<dbReference type="GO" id="GO:0003924">
    <property type="term" value="F:GTPase activity"/>
    <property type="evidence" value="ECO:0007669"/>
    <property type="project" value="InterPro"/>
</dbReference>
<keyword evidence="19" id="KW-1185">Reference proteome</keyword>
<dbReference type="Pfam" id="PF22042">
    <property type="entry name" value="EF-G_D2"/>
    <property type="match status" value="1"/>
</dbReference>
<feature type="compositionally biased region" description="Polar residues" evidence="15">
    <location>
        <begin position="208"/>
        <end position="219"/>
    </location>
</feature>
<feature type="compositionally biased region" description="Low complexity" evidence="15">
    <location>
        <begin position="71"/>
        <end position="82"/>
    </location>
</feature>
<feature type="region of interest" description="Disordered" evidence="15">
    <location>
        <begin position="125"/>
        <end position="166"/>
    </location>
</feature>
<dbReference type="InterPro" id="IPR000178">
    <property type="entry name" value="TF_IF2_bacterial-like"/>
</dbReference>
<dbReference type="PANTHER" id="PTHR43381">
    <property type="entry name" value="TRANSLATION INITIATION FACTOR IF-2-RELATED"/>
    <property type="match status" value="1"/>
</dbReference>
<comment type="similarity">
    <text evidence="2">Belongs to the TRAFAC class translation factor GTPase superfamily. Classic translation factor GTPase family. IF-2 subfamily.</text>
</comment>
<dbReference type="InterPro" id="IPR000795">
    <property type="entry name" value="T_Tr_GTP-bd_dom"/>
</dbReference>
<evidence type="ECO:0000313" key="18">
    <source>
        <dbReference type="EMBL" id="QKX56209.1"/>
    </source>
</evidence>
<dbReference type="InterPro" id="IPR023115">
    <property type="entry name" value="TIF_IF2_dom3"/>
</dbReference>
<feature type="domain" description="RanBP2-type" evidence="16">
    <location>
        <begin position="169"/>
        <end position="198"/>
    </location>
</feature>
<dbReference type="GO" id="GO:0003743">
    <property type="term" value="F:translation initiation factor activity"/>
    <property type="evidence" value="ECO:0007669"/>
    <property type="project" value="UniProtKB-KW"/>
</dbReference>
<dbReference type="InterPro" id="IPR053905">
    <property type="entry name" value="EF-G-like_DII"/>
</dbReference>
<dbReference type="HAMAP" id="MF_00100_B">
    <property type="entry name" value="IF_2_B"/>
    <property type="match status" value="1"/>
</dbReference>
<feature type="domain" description="Tr-type G" evidence="17">
    <location>
        <begin position="453"/>
        <end position="621"/>
    </location>
</feature>
<evidence type="ECO:0000259" key="17">
    <source>
        <dbReference type="PROSITE" id="PS51722"/>
    </source>
</evidence>
<dbReference type="SUPFAM" id="SSF50447">
    <property type="entry name" value="Translation proteins"/>
    <property type="match status" value="2"/>
</dbReference>
<dbReference type="InterPro" id="IPR027417">
    <property type="entry name" value="P-loop_NTPase"/>
</dbReference>
<dbReference type="PANTHER" id="PTHR43381:SF20">
    <property type="entry name" value="TRANSLATION INITIATION FACTOR IF-2, MITOCHONDRIAL"/>
    <property type="match status" value="1"/>
</dbReference>
<evidence type="ECO:0000259" key="16">
    <source>
        <dbReference type="PROSITE" id="PS50199"/>
    </source>
</evidence>
<evidence type="ECO:0000256" key="1">
    <source>
        <dbReference type="ARBA" id="ARBA00004173"/>
    </source>
</evidence>
<dbReference type="CDD" id="cd03692">
    <property type="entry name" value="mtIF2_IVc"/>
    <property type="match status" value="1"/>
</dbReference>
<comment type="subcellular location">
    <subcellularLocation>
        <location evidence="1">Mitochondrion</location>
    </subcellularLocation>
</comment>
<evidence type="ECO:0000256" key="5">
    <source>
        <dbReference type="ARBA" id="ARBA00022741"/>
    </source>
</evidence>
<organism evidence="18 19">
    <name type="scientific">Talaromyces rugulosus</name>
    <name type="common">Penicillium rugulosum</name>
    <dbReference type="NCBI Taxonomy" id="121627"/>
    <lineage>
        <taxon>Eukaryota</taxon>
        <taxon>Fungi</taxon>
        <taxon>Dikarya</taxon>
        <taxon>Ascomycota</taxon>
        <taxon>Pezizomycotina</taxon>
        <taxon>Eurotiomycetes</taxon>
        <taxon>Eurotiomycetidae</taxon>
        <taxon>Eurotiales</taxon>
        <taxon>Trichocomaceae</taxon>
        <taxon>Talaromyces</taxon>
        <taxon>Talaromyces sect. Islandici</taxon>
    </lineage>
</organism>
<sequence>MQRRALRRICRRPHIDSAYTAAVTCRSQCLRFHSASRHFQSGEAAAEAKSNGSAKPSPESSPQTPQGRRGASSSANNTAAKSQGTPPRAPAFGAMRFGGMKSSGQLAAQSSSVKKVVGLSAAEQASRNAIMASQPRKASPLGDTSTTTPVSPESQRVTNQRFQPPPSLRTQDWVCPDCAYPCFGKNAYCPKCRATRPGLNKAIESLRDASQQKTTPRKNSQPKKHPQPDTGLKIRKLGAEAAQAWRENNREVTFRTMLDKPPPNMEVNENRAKQQRVKEQIAKDANFKINYVEFKPPDGEQDPEDATNTTTTTGKSEEIEIERDTRSRRRAKPVRREQFFYEDEDFDPEELEARKQKRKQQKKQKDVAPAPSPLYLPEFISVSNLATVLGVRQADFIYHLEEIGFEGVIHSHVLDAETAGLIAAEYNFEAIFDTGEQDLKAAPEPEDKSLLPSRPPVVTIMGHVDHGKTTLLDWLRKSAVVASEHGGITQHIGAFSVSMPSGKSITFLDTPGHAAFLDMRRRGADMTDIVVLVVAADDSVKPQTLEAINHAKQANVPIIVAINKVDKDNVNIEKVKQDLARHSVDVEDYGGDVQAIPVSGKTGQGMLELEEAIVTQSELLDHRADTEGNAEGWVVEATTKKAGRVATILVKRGTIYPGDILVAGSTWTRIKTLRNEAGITLEKATPGLPVEVDGWKEQPEAGSEVLETSTEQHAKAVVEYRMERMDTKKLGQDTTAINEIRRETIEHRRRMSKEGDFEAQKAPAGPKPVNFIVKADVFGSVEAVSSSVSGIGNNDVFAQILRSGVGQVSEFDITHAATSNASVINFNSDIDPMISRMAENQGVKIMNHNIIYELIDDVKATMSEQLPPNIIHRVTGEAAIGQVFDITIKGRKTMPVAGCKVRNGVISRSKKVRVMREKEIVYDGTLSSLKNVKKDVTEMRKDSECGMGFEGWSAFEVGDHVQSYEEIIEKRYLE</sequence>
<dbReference type="KEGG" id="trg:TRUGW13939_03309"/>
<keyword evidence="11" id="KW-0342">GTP-binding</keyword>
<dbReference type="CDD" id="cd03702">
    <property type="entry name" value="IF2_mtIF2_II"/>
    <property type="match status" value="1"/>
</dbReference>
<feature type="compositionally biased region" description="Basic and acidic residues" evidence="15">
    <location>
        <begin position="315"/>
        <end position="325"/>
    </location>
</feature>
<feature type="region of interest" description="Disordered" evidence="15">
    <location>
        <begin position="351"/>
        <end position="370"/>
    </location>
</feature>
<keyword evidence="8" id="KW-0648">Protein biosynthesis</keyword>
<evidence type="ECO:0000256" key="10">
    <source>
        <dbReference type="ARBA" id="ARBA00023128"/>
    </source>
</evidence>
<dbReference type="GO" id="GO:0008270">
    <property type="term" value="F:zinc ion binding"/>
    <property type="evidence" value="ECO:0007669"/>
    <property type="project" value="UniProtKB-KW"/>
</dbReference>
<evidence type="ECO:0000256" key="11">
    <source>
        <dbReference type="ARBA" id="ARBA00023134"/>
    </source>
</evidence>
<evidence type="ECO:0000313" key="19">
    <source>
        <dbReference type="Proteomes" id="UP000509510"/>
    </source>
</evidence>
<name>A0A7H8QQR0_TALRU</name>
<keyword evidence="4" id="KW-0479">Metal-binding</keyword>
<dbReference type="PROSITE" id="PS01176">
    <property type="entry name" value="IF2"/>
    <property type="match status" value="1"/>
</dbReference>
<dbReference type="InterPro" id="IPR036925">
    <property type="entry name" value="TIF_IF2_dom3_sf"/>
</dbReference>
<keyword evidence="7" id="KW-0862">Zinc</keyword>
<dbReference type="RefSeq" id="XP_035342387.1">
    <property type="nucleotide sequence ID" value="XM_035486494.1"/>
</dbReference>
<dbReference type="FunFam" id="3.40.50.300:FF:000019">
    <property type="entry name" value="Translation initiation factor IF-2"/>
    <property type="match status" value="1"/>
</dbReference>
<dbReference type="InterPro" id="IPR044145">
    <property type="entry name" value="IF2_II"/>
</dbReference>
<dbReference type="OrthoDB" id="361630at2759"/>
<evidence type="ECO:0000256" key="12">
    <source>
        <dbReference type="ARBA" id="ARBA00025162"/>
    </source>
</evidence>
<dbReference type="InterPro" id="IPR005225">
    <property type="entry name" value="Small_GTP-bd"/>
</dbReference>
<feature type="region of interest" description="Disordered" evidence="15">
    <location>
        <begin position="41"/>
        <end position="97"/>
    </location>
</feature>
<dbReference type="SUPFAM" id="SSF52540">
    <property type="entry name" value="P-loop containing nucleoside triphosphate hydrolases"/>
    <property type="match status" value="1"/>
</dbReference>
<keyword evidence="3" id="KW-0396">Initiation factor</keyword>
<dbReference type="InterPro" id="IPR015760">
    <property type="entry name" value="TIF_IF2"/>
</dbReference>
<dbReference type="Proteomes" id="UP000509510">
    <property type="component" value="Chromosome II"/>
</dbReference>
<dbReference type="SUPFAM" id="SSF52156">
    <property type="entry name" value="Initiation factor IF2/eIF5b, domain 3"/>
    <property type="match status" value="1"/>
</dbReference>
<dbReference type="FunFam" id="2.40.30.10:FF:000008">
    <property type="entry name" value="Translation initiation factor IF-2"/>
    <property type="match status" value="1"/>
</dbReference>
<dbReference type="CDD" id="cd01887">
    <property type="entry name" value="IF2_eIF5B"/>
    <property type="match status" value="1"/>
</dbReference>
<accession>A0A7H8QQR0</accession>
<dbReference type="Pfam" id="PF00009">
    <property type="entry name" value="GTP_EFTU"/>
    <property type="match status" value="1"/>
</dbReference>
<keyword evidence="10" id="KW-0496">Mitochondrion</keyword>
<evidence type="ECO:0000256" key="9">
    <source>
        <dbReference type="ARBA" id="ARBA00022946"/>
    </source>
</evidence>
<dbReference type="Pfam" id="PF11987">
    <property type="entry name" value="IF-2"/>
    <property type="match status" value="1"/>
</dbReference>
<proteinExistence type="inferred from homology"/>
<dbReference type="InterPro" id="IPR009000">
    <property type="entry name" value="Transl_B-barrel_sf"/>
</dbReference>
<evidence type="ECO:0000256" key="14">
    <source>
        <dbReference type="PROSITE-ProRule" id="PRU00322"/>
    </source>
</evidence>
<evidence type="ECO:0000256" key="4">
    <source>
        <dbReference type="ARBA" id="ARBA00022723"/>
    </source>
</evidence>
<dbReference type="Gene3D" id="2.40.30.10">
    <property type="entry name" value="Translation factors"/>
    <property type="match status" value="2"/>
</dbReference>
<dbReference type="NCBIfam" id="TIGR00487">
    <property type="entry name" value="IF-2"/>
    <property type="match status" value="1"/>
</dbReference>
<evidence type="ECO:0000256" key="6">
    <source>
        <dbReference type="ARBA" id="ARBA00022771"/>
    </source>
</evidence>
<evidence type="ECO:0000256" key="8">
    <source>
        <dbReference type="ARBA" id="ARBA00022917"/>
    </source>
</evidence>
<dbReference type="GO" id="GO:0005525">
    <property type="term" value="F:GTP binding"/>
    <property type="evidence" value="ECO:0007669"/>
    <property type="project" value="UniProtKB-KW"/>
</dbReference>
<dbReference type="AlphaFoldDB" id="A0A7H8QQR0"/>
<protein>
    <recommendedName>
        <fullName evidence="13">Translation initiation factor IF-2, mitochondrial</fullName>
    </recommendedName>
</protein>
<dbReference type="InterPro" id="IPR001876">
    <property type="entry name" value="Znf_RanBP2"/>
</dbReference>
<evidence type="ECO:0000256" key="3">
    <source>
        <dbReference type="ARBA" id="ARBA00022540"/>
    </source>
</evidence>
<dbReference type="GeneID" id="55990814"/>
<dbReference type="FunFam" id="3.40.50.10050:FF:000001">
    <property type="entry name" value="Translation initiation factor IF-2"/>
    <property type="match status" value="1"/>
</dbReference>
<dbReference type="EMBL" id="CP055899">
    <property type="protein sequence ID" value="QKX56209.1"/>
    <property type="molecule type" value="Genomic_DNA"/>
</dbReference>
<dbReference type="NCBIfam" id="TIGR00231">
    <property type="entry name" value="small_GTP"/>
    <property type="match status" value="1"/>
</dbReference>
<dbReference type="PROSITE" id="PS50199">
    <property type="entry name" value="ZF_RANBP2_2"/>
    <property type="match status" value="1"/>
</dbReference>
<reference evidence="19" key="1">
    <citation type="submission" date="2020-06" db="EMBL/GenBank/DDBJ databases">
        <title>A chromosome-scale genome assembly of Talaromyces rugulosus W13939.</title>
        <authorList>
            <person name="Wang B."/>
            <person name="Guo L."/>
            <person name="Ye K."/>
            <person name="Wang L."/>
        </authorList>
    </citation>
    <scope>NUCLEOTIDE SEQUENCE [LARGE SCALE GENOMIC DNA]</scope>
    <source>
        <strain evidence="19">W13939</strain>
    </source>
</reference>
<feature type="region of interest" description="Disordered" evidence="15">
    <location>
        <begin position="294"/>
        <end position="333"/>
    </location>
</feature>
<keyword evidence="5" id="KW-0547">Nucleotide-binding</keyword>
<evidence type="ECO:0000256" key="7">
    <source>
        <dbReference type="ARBA" id="ARBA00022833"/>
    </source>
</evidence>
<feature type="compositionally biased region" description="Polar residues" evidence="15">
    <location>
        <begin position="142"/>
        <end position="162"/>
    </location>
</feature>
<dbReference type="Pfam" id="PF04760">
    <property type="entry name" value="IF2_N"/>
    <property type="match status" value="1"/>
</dbReference>
<gene>
    <name evidence="18" type="ORF">TRUGW13939_03309</name>
</gene>
<dbReference type="Gene3D" id="3.40.50.300">
    <property type="entry name" value="P-loop containing nucleotide triphosphate hydrolases"/>
    <property type="match status" value="1"/>
</dbReference>
<keyword evidence="9" id="KW-0809">Transit peptide</keyword>
<keyword evidence="6 14" id="KW-0863">Zinc-finger</keyword>
<dbReference type="InterPro" id="IPR006847">
    <property type="entry name" value="IF2_N"/>
</dbReference>